<dbReference type="PROSITE" id="PS50404">
    <property type="entry name" value="GST_NTER"/>
    <property type="match status" value="1"/>
</dbReference>
<dbReference type="SFLD" id="SFLDS00019">
    <property type="entry name" value="Glutathione_Transferase_(cytos"/>
    <property type="match status" value="1"/>
</dbReference>
<dbReference type="RefSeq" id="WP_343845510.1">
    <property type="nucleotide sequence ID" value="NZ_BAAAEI010000014.1"/>
</dbReference>
<dbReference type="Pfam" id="PF13410">
    <property type="entry name" value="GST_C_2"/>
    <property type="match status" value="1"/>
</dbReference>
<dbReference type="InterPro" id="IPR004045">
    <property type="entry name" value="Glutathione_S-Trfase_N"/>
</dbReference>
<evidence type="ECO:0000313" key="3">
    <source>
        <dbReference type="Proteomes" id="UP001501757"/>
    </source>
</evidence>
<keyword evidence="3" id="KW-1185">Reference proteome</keyword>
<protein>
    <submittedName>
        <fullName evidence="2">Glutathione S-transferase family protein</fullName>
    </submittedName>
</protein>
<accession>A0ABP3H307</accession>
<dbReference type="Proteomes" id="UP001501757">
    <property type="component" value="Unassembled WGS sequence"/>
</dbReference>
<organism evidence="2 3">
    <name type="scientific">Bowmanella denitrificans</name>
    <dbReference type="NCBI Taxonomy" id="366582"/>
    <lineage>
        <taxon>Bacteria</taxon>
        <taxon>Pseudomonadati</taxon>
        <taxon>Pseudomonadota</taxon>
        <taxon>Gammaproteobacteria</taxon>
        <taxon>Alteromonadales</taxon>
        <taxon>Alteromonadaceae</taxon>
        <taxon>Bowmanella</taxon>
    </lineage>
</organism>
<dbReference type="PANTHER" id="PTHR42673">
    <property type="entry name" value="MALEYLACETOACETATE ISOMERASE"/>
    <property type="match status" value="1"/>
</dbReference>
<dbReference type="InterPro" id="IPR036282">
    <property type="entry name" value="Glutathione-S-Trfase_C_sf"/>
</dbReference>
<dbReference type="CDD" id="cd03043">
    <property type="entry name" value="GST_N_1"/>
    <property type="match status" value="1"/>
</dbReference>
<proteinExistence type="predicted"/>
<dbReference type="InterPro" id="IPR036249">
    <property type="entry name" value="Thioredoxin-like_sf"/>
</dbReference>
<comment type="caution">
    <text evidence="2">The sequence shown here is derived from an EMBL/GenBank/DDBJ whole genome shotgun (WGS) entry which is preliminary data.</text>
</comment>
<dbReference type="InterPro" id="IPR040079">
    <property type="entry name" value="Glutathione_S-Trfase"/>
</dbReference>
<feature type="domain" description="GST N-terminal" evidence="1">
    <location>
        <begin position="4"/>
        <end position="84"/>
    </location>
</feature>
<dbReference type="PANTHER" id="PTHR42673:SF4">
    <property type="entry name" value="MALEYLACETOACETATE ISOMERASE"/>
    <property type="match status" value="1"/>
</dbReference>
<dbReference type="Gene3D" id="3.40.30.10">
    <property type="entry name" value="Glutaredoxin"/>
    <property type="match status" value="1"/>
</dbReference>
<sequence length="216" mass="24656">MAGLTLVIGNKNYSSWSLRPWLLMKVNDIAFAEERIALYQPNSKDALLQRSPAGLVPVLKQDSLLIWDSLAIMEYLAEAFPAIHAWPTDKAARARARSISAEMHSGFSTLRQLMPMNCRKVAVHVDITEALAADIERVQDIWQDCLDCHDGPFLFNQFSIADAMYAPIVTRFKTYGVTPRNARIKRYQEQILSLHAMRQWYEDARAENEVIESSER</sequence>
<dbReference type="Pfam" id="PF13409">
    <property type="entry name" value="GST_N_2"/>
    <property type="match status" value="1"/>
</dbReference>
<dbReference type="EMBL" id="BAAAEI010000014">
    <property type="protein sequence ID" value="GAA0360978.1"/>
    <property type="molecule type" value="Genomic_DNA"/>
</dbReference>
<name>A0ABP3H307_9ALTE</name>
<reference evidence="3" key="1">
    <citation type="journal article" date="2019" name="Int. J. Syst. Evol. Microbiol.">
        <title>The Global Catalogue of Microorganisms (GCM) 10K type strain sequencing project: providing services to taxonomists for standard genome sequencing and annotation.</title>
        <authorList>
            <consortium name="The Broad Institute Genomics Platform"/>
            <consortium name="The Broad Institute Genome Sequencing Center for Infectious Disease"/>
            <person name="Wu L."/>
            <person name="Ma J."/>
        </authorList>
    </citation>
    <scope>NUCLEOTIDE SEQUENCE [LARGE SCALE GENOMIC DNA]</scope>
    <source>
        <strain evidence="3">JCM 13378</strain>
    </source>
</reference>
<dbReference type="SUPFAM" id="SSF52833">
    <property type="entry name" value="Thioredoxin-like"/>
    <property type="match status" value="1"/>
</dbReference>
<evidence type="ECO:0000259" key="1">
    <source>
        <dbReference type="PROSITE" id="PS50404"/>
    </source>
</evidence>
<dbReference type="Gene3D" id="1.20.1050.10">
    <property type="match status" value="1"/>
</dbReference>
<dbReference type="CDD" id="cd03194">
    <property type="entry name" value="GST_C_3"/>
    <property type="match status" value="1"/>
</dbReference>
<evidence type="ECO:0000313" key="2">
    <source>
        <dbReference type="EMBL" id="GAA0360978.1"/>
    </source>
</evidence>
<dbReference type="SUPFAM" id="SSF47616">
    <property type="entry name" value="GST C-terminal domain-like"/>
    <property type="match status" value="1"/>
</dbReference>
<gene>
    <name evidence="2" type="ORF">GCM10009092_26590</name>
</gene>